<dbReference type="AlphaFoldDB" id="A0A518IGJ8"/>
<organism evidence="1 2">
    <name type="scientific">Gimesia fumaroli</name>
    <dbReference type="NCBI Taxonomy" id="2527976"/>
    <lineage>
        <taxon>Bacteria</taxon>
        <taxon>Pseudomonadati</taxon>
        <taxon>Planctomycetota</taxon>
        <taxon>Planctomycetia</taxon>
        <taxon>Planctomycetales</taxon>
        <taxon>Planctomycetaceae</taxon>
        <taxon>Gimesia</taxon>
    </lineage>
</organism>
<dbReference type="KEGG" id="gfm:Enr17x_42450"/>
<protein>
    <submittedName>
        <fullName evidence="1">Uncharacterized protein</fullName>
    </submittedName>
</protein>
<name>A0A518IGJ8_9PLAN</name>
<dbReference type="Proteomes" id="UP000318313">
    <property type="component" value="Chromosome"/>
</dbReference>
<proteinExistence type="predicted"/>
<gene>
    <name evidence="1" type="ORF">Enr17x_42450</name>
</gene>
<reference evidence="1 2" key="1">
    <citation type="submission" date="2019-03" db="EMBL/GenBank/DDBJ databases">
        <title>Deep-cultivation of Planctomycetes and their phenomic and genomic characterization uncovers novel biology.</title>
        <authorList>
            <person name="Wiegand S."/>
            <person name="Jogler M."/>
            <person name="Boedeker C."/>
            <person name="Pinto D."/>
            <person name="Vollmers J."/>
            <person name="Rivas-Marin E."/>
            <person name="Kohn T."/>
            <person name="Peeters S.H."/>
            <person name="Heuer A."/>
            <person name="Rast P."/>
            <person name="Oberbeckmann S."/>
            <person name="Bunk B."/>
            <person name="Jeske O."/>
            <person name="Meyerdierks A."/>
            <person name="Storesund J.E."/>
            <person name="Kallscheuer N."/>
            <person name="Luecker S."/>
            <person name="Lage O.M."/>
            <person name="Pohl T."/>
            <person name="Merkel B.J."/>
            <person name="Hornburger P."/>
            <person name="Mueller R.-W."/>
            <person name="Bruemmer F."/>
            <person name="Labrenz M."/>
            <person name="Spormann A.M."/>
            <person name="Op den Camp H."/>
            <person name="Overmann J."/>
            <person name="Amann R."/>
            <person name="Jetten M.S.M."/>
            <person name="Mascher T."/>
            <person name="Medema M.H."/>
            <person name="Devos D.P."/>
            <person name="Kaster A.-K."/>
            <person name="Ovreas L."/>
            <person name="Rohde M."/>
            <person name="Galperin M.Y."/>
            <person name="Jogler C."/>
        </authorList>
    </citation>
    <scope>NUCLEOTIDE SEQUENCE [LARGE SCALE GENOMIC DNA]</scope>
    <source>
        <strain evidence="1 2">Enr17</strain>
    </source>
</reference>
<keyword evidence="2" id="KW-1185">Reference proteome</keyword>
<dbReference type="EMBL" id="CP037452">
    <property type="protein sequence ID" value="QDV52185.1"/>
    <property type="molecule type" value="Genomic_DNA"/>
</dbReference>
<evidence type="ECO:0000313" key="1">
    <source>
        <dbReference type="EMBL" id="QDV52185.1"/>
    </source>
</evidence>
<sequence length="197" mass="22423">MTTKQSKPHKCEYCDSTKIIPMVNGSPVDPALESLVAQDKIYVRGSFQIVKGSVIWICADCHEGVQDEAYLYDESNSELMQAYEDAIKEAFENLEYLNESEIRKLEGRAFLRSLSQNYLSYGLFELEKSEESFWIKPSTGATHEYVTNSIIPMNYFGDMDDYLGEEGTKEFEVRINKEACVAVATRIAPGKIQVKRK</sequence>
<evidence type="ECO:0000313" key="2">
    <source>
        <dbReference type="Proteomes" id="UP000318313"/>
    </source>
</evidence>
<dbReference type="RefSeq" id="WP_145311538.1">
    <property type="nucleotide sequence ID" value="NZ_CP037452.1"/>
</dbReference>
<dbReference type="OrthoDB" id="288480at2"/>
<accession>A0A518IGJ8</accession>